<evidence type="ECO:0000256" key="8">
    <source>
        <dbReference type="SAM" id="Phobius"/>
    </source>
</evidence>
<evidence type="ECO:0000256" key="3">
    <source>
        <dbReference type="ARBA" id="ARBA00022448"/>
    </source>
</evidence>
<comment type="subcellular location">
    <subcellularLocation>
        <location evidence="1">Cell membrane</location>
        <topology evidence="1">Multi-pass membrane protein</topology>
    </subcellularLocation>
</comment>
<evidence type="ECO:0000256" key="5">
    <source>
        <dbReference type="ARBA" id="ARBA00022692"/>
    </source>
</evidence>
<evidence type="ECO:0000259" key="9">
    <source>
        <dbReference type="PROSITE" id="PS50850"/>
    </source>
</evidence>
<feature type="transmembrane region" description="Helical" evidence="8">
    <location>
        <begin position="56"/>
        <end position="77"/>
    </location>
</feature>
<dbReference type="PATRIC" id="fig|465721.4.peg.2716"/>
<evidence type="ECO:0000256" key="6">
    <source>
        <dbReference type="ARBA" id="ARBA00022989"/>
    </source>
</evidence>
<dbReference type="Proteomes" id="UP000070250">
    <property type="component" value="Chromosome"/>
</dbReference>
<dbReference type="Gene3D" id="1.20.1720.10">
    <property type="entry name" value="Multidrug resistance protein D"/>
    <property type="match status" value="2"/>
</dbReference>
<accession>A0A127FC32</accession>
<dbReference type="STRING" id="465721.ACG33_12710"/>
<dbReference type="NCBIfam" id="TIGR00711">
    <property type="entry name" value="efflux_EmrB"/>
    <property type="match status" value="1"/>
</dbReference>
<dbReference type="PANTHER" id="PTHR42718:SF9">
    <property type="entry name" value="MAJOR FACILITATOR SUPERFAMILY MULTIDRUG TRANSPORTER MFSC"/>
    <property type="match status" value="1"/>
</dbReference>
<evidence type="ECO:0000313" key="10">
    <source>
        <dbReference type="EMBL" id="AMN47943.1"/>
    </source>
</evidence>
<sequence>MNGSGAQAPLQGGALTLTAFALALGTFMQVLDSTIANVSLPTIAGNLGVSASQGTWMVTSFAVANGVAVPLTGWLMGRFGVVRVFVASVSLFTFASLLCGLAWSLPSLIVFRILQGAVSGPMIPGSQTLLIAIFPAHRRSTALGIWSMTTLIGPVAGPIFGGYICDNYHWSWIFFVNVPVGIFCALACWRGLRTRETPTRKLPIDTIGVALLVVWVGALQVVLDKGKDADWFHSPFITVLAILAGVLFIAWLIWELTDEHPAVDLRLFLNRNFFFGTVAFCSGYAVFFANLLLMPLWMQTQLDYTATWAGLVAAPAGVVAFLLTPLVARAGNRIDARIMATIAFMAFALSFFMRADFTTGDDLWTYTLPLLVQGIAMSCFFVSLLTIQLEGIPAAQIPMATGISNFARIISGSFAASLITTMWDRREAMHQTRLTDHLTVLTPDYHAVVESLQHFGVSAEQAAGMITREMVRQAYQLAANELFWLSGWIVLVMTALVWLTRRSRAGSA</sequence>
<dbReference type="InterPro" id="IPR020846">
    <property type="entry name" value="MFS_dom"/>
</dbReference>
<dbReference type="InterPro" id="IPR004638">
    <property type="entry name" value="EmrB-like"/>
</dbReference>
<protein>
    <submittedName>
        <fullName evidence="10">Multidrug resistance protein B</fullName>
    </submittedName>
</protein>
<dbReference type="CDD" id="cd17503">
    <property type="entry name" value="MFS_LmrB_MDR_like"/>
    <property type="match status" value="1"/>
</dbReference>
<dbReference type="EMBL" id="CP011971">
    <property type="protein sequence ID" value="AMN47943.1"/>
    <property type="molecule type" value="Genomic_DNA"/>
</dbReference>
<keyword evidence="3" id="KW-0813">Transport</keyword>
<feature type="transmembrane region" description="Helical" evidence="8">
    <location>
        <begin position="84"/>
        <end position="103"/>
    </location>
</feature>
<evidence type="ECO:0000256" key="2">
    <source>
        <dbReference type="ARBA" id="ARBA00008537"/>
    </source>
</evidence>
<dbReference type="KEGG" id="sdf:ACG33_12710"/>
<keyword evidence="4" id="KW-1003">Cell membrane</keyword>
<feature type="transmembrane region" description="Helical" evidence="8">
    <location>
        <begin position="363"/>
        <end position="385"/>
    </location>
</feature>
<feature type="transmembrane region" description="Helical" evidence="8">
    <location>
        <begin position="235"/>
        <end position="254"/>
    </location>
</feature>
<feature type="transmembrane region" description="Helical" evidence="8">
    <location>
        <begin position="304"/>
        <end position="326"/>
    </location>
</feature>
<dbReference type="PROSITE" id="PS50850">
    <property type="entry name" value="MFS"/>
    <property type="match status" value="1"/>
</dbReference>
<feature type="transmembrane region" description="Helical" evidence="8">
    <location>
        <begin position="145"/>
        <end position="164"/>
    </location>
</feature>
<name>A0A127FC32_STEDE</name>
<comment type="similarity">
    <text evidence="2">Belongs to the major facilitator superfamily. EmrB family.</text>
</comment>
<feature type="transmembrane region" description="Helical" evidence="8">
    <location>
        <begin position="109"/>
        <end position="133"/>
    </location>
</feature>
<evidence type="ECO:0000256" key="7">
    <source>
        <dbReference type="ARBA" id="ARBA00023136"/>
    </source>
</evidence>
<evidence type="ECO:0000313" key="11">
    <source>
        <dbReference type="Proteomes" id="UP000070250"/>
    </source>
</evidence>
<dbReference type="Pfam" id="PF07690">
    <property type="entry name" value="MFS_1"/>
    <property type="match status" value="1"/>
</dbReference>
<feature type="transmembrane region" description="Helical" evidence="8">
    <location>
        <begin position="204"/>
        <end position="223"/>
    </location>
</feature>
<feature type="transmembrane region" description="Helical" evidence="8">
    <location>
        <begin position="482"/>
        <end position="500"/>
    </location>
</feature>
<evidence type="ECO:0000256" key="1">
    <source>
        <dbReference type="ARBA" id="ARBA00004651"/>
    </source>
</evidence>
<keyword evidence="6 8" id="KW-1133">Transmembrane helix</keyword>
<feature type="domain" description="Major facilitator superfamily (MFS) profile" evidence="9">
    <location>
        <begin position="18"/>
        <end position="505"/>
    </location>
</feature>
<dbReference type="InterPro" id="IPR011701">
    <property type="entry name" value="MFS"/>
</dbReference>
<dbReference type="GO" id="GO:0005886">
    <property type="term" value="C:plasma membrane"/>
    <property type="evidence" value="ECO:0007669"/>
    <property type="project" value="UniProtKB-SubCell"/>
</dbReference>
<feature type="transmembrane region" description="Helical" evidence="8">
    <location>
        <begin position="170"/>
        <end position="192"/>
    </location>
</feature>
<keyword evidence="5 8" id="KW-0812">Transmembrane</keyword>
<dbReference type="PANTHER" id="PTHR42718">
    <property type="entry name" value="MAJOR FACILITATOR SUPERFAMILY MULTIDRUG TRANSPORTER MFSC"/>
    <property type="match status" value="1"/>
</dbReference>
<dbReference type="GO" id="GO:0022857">
    <property type="term" value="F:transmembrane transporter activity"/>
    <property type="evidence" value="ECO:0007669"/>
    <property type="project" value="InterPro"/>
</dbReference>
<dbReference type="AlphaFoldDB" id="A0A127FC32"/>
<keyword evidence="11" id="KW-1185">Reference proteome</keyword>
<dbReference type="SUPFAM" id="SSF103473">
    <property type="entry name" value="MFS general substrate transporter"/>
    <property type="match status" value="1"/>
</dbReference>
<evidence type="ECO:0000256" key="4">
    <source>
        <dbReference type="ARBA" id="ARBA00022475"/>
    </source>
</evidence>
<feature type="transmembrane region" description="Helical" evidence="8">
    <location>
        <begin position="274"/>
        <end position="298"/>
    </location>
</feature>
<proteinExistence type="inferred from homology"/>
<feature type="transmembrane region" description="Helical" evidence="8">
    <location>
        <begin position="338"/>
        <end position="357"/>
    </location>
</feature>
<keyword evidence="7 8" id="KW-0472">Membrane</keyword>
<organism evidence="10 11">
    <name type="scientific">Steroidobacter denitrificans</name>
    <dbReference type="NCBI Taxonomy" id="465721"/>
    <lineage>
        <taxon>Bacteria</taxon>
        <taxon>Pseudomonadati</taxon>
        <taxon>Pseudomonadota</taxon>
        <taxon>Gammaproteobacteria</taxon>
        <taxon>Steroidobacterales</taxon>
        <taxon>Steroidobacteraceae</taxon>
        <taxon>Steroidobacter</taxon>
    </lineage>
</organism>
<reference evidence="10 11" key="1">
    <citation type="submission" date="2015-06" db="EMBL/GenBank/DDBJ databases">
        <title>A Comprehensive Approach to Explore the Metabolic and Phylogenetic Diversity of Bacterial Steroid Degradation in the Environment: Testosterone as an Example.</title>
        <authorList>
            <person name="Yang F.-C."/>
            <person name="Chen Y.-L."/>
            <person name="Yu C.-P."/>
            <person name="Tang S.-L."/>
            <person name="Wang P.-H."/>
            <person name="Ismail W."/>
            <person name="Wang C.-H."/>
            <person name="Yang C.-Y."/>
            <person name="Chiang Y.-R."/>
        </authorList>
    </citation>
    <scope>NUCLEOTIDE SEQUENCE [LARGE SCALE GENOMIC DNA]</scope>
    <source>
        <strain evidence="10 11">DSM 18526</strain>
    </source>
</reference>
<feature type="transmembrane region" description="Helical" evidence="8">
    <location>
        <begin position="12"/>
        <end position="31"/>
    </location>
</feature>
<dbReference type="InterPro" id="IPR036259">
    <property type="entry name" value="MFS_trans_sf"/>
</dbReference>
<gene>
    <name evidence="10" type="primary">emrB</name>
    <name evidence="10" type="ORF">ACG33_12710</name>
</gene>